<feature type="signal peptide" evidence="5">
    <location>
        <begin position="1"/>
        <end position="19"/>
    </location>
</feature>
<name>A0A9D1GFJ6_9BACT</name>
<dbReference type="Pfam" id="PF00295">
    <property type="entry name" value="Glyco_hydro_28"/>
    <property type="match status" value="1"/>
</dbReference>
<evidence type="ECO:0000256" key="3">
    <source>
        <dbReference type="ARBA" id="ARBA00023295"/>
    </source>
</evidence>
<dbReference type="InterPro" id="IPR051801">
    <property type="entry name" value="GH28_Enzymes"/>
</dbReference>
<dbReference type="InterPro" id="IPR000743">
    <property type="entry name" value="Glyco_hydro_28"/>
</dbReference>
<dbReference type="PANTHER" id="PTHR31339:SF9">
    <property type="entry name" value="PLASMIN AND FIBRONECTIN-BINDING PROTEIN A"/>
    <property type="match status" value="1"/>
</dbReference>
<accession>A0A9D1GFJ6</accession>
<evidence type="ECO:0000256" key="1">
    <source>
        <dbReference type="ARBA" id="ARBA00008834"/>
    </source>
</evidence>
<dbReference type="Gene3D" id="2.160.20.10">
    <property type="entry name" value="Single-stranded right-handed beta-helix, Pectin lyase-like"/>
    <property type="match status" value="1"/>
</dbReference>
<evidence type="ECO:0000313" key="7">
    <source>
        <dbReference type="Proteomes" id="UP000886722"/>
    </source>
</evidence>
<keyword evidence="2 4" id="KW-0378">Hydrolase</keyword>
<keyword evidence="5" id="KW-0732">Signal</keyword>
<comment type="caution">
    <text evidence="6">The sequence shown here is derived from an EMBL/GenBank/DDBJ whole genome shotgun (WGS) entry which is preliminary data.</text>
</comment>
<keyword evidence="3 4" id="KW-0326">Glycosidase</keyword>
<evidence type="ECO:0000256" key="2">
    <source>
        <dbReference type="ARBA" id="ARBA00022801"/>
    </source>
</evidence>
<dbReference type="GO" id="GO:0004650">
    <property type="term" value="F:polygalacturonase activity"/>
    <property type="evidence" value="ECO:0007669"/>
    <property type="project" value="InterPro"/>
</dbReference>
<dbReference type="InterPro" id="IPR012334">
    <property type="entry name" value="Pectin_lyas_fold"/>
</dbReference>
<comment type="similarity">
    <text evidence="1 4">Belongs to the glycosyl hydrolase 28 family.</text>
</comment>
<gene>
    <name evidence="6" type="ORF">IAD06_08620</name>
</gene>
<organism evidence="6 7">
    <name type="scientific">Candidatus Caccoplasma intestinavium</name>
    <dbReference type="NCBI Taxonomy" id="2840716"/>
    <lineage>
        <taxon>Bacteria</taxon>
        <taxon>Pseudomonadati</taxon>
        <taxon>Bacteroidota</taxon>
        <taxon>Bacteroidia</taxon>
        <taxon>Bacteroidales</taxon>
        <taxon>Bacteroidaceae</taxon>
        <taxon>Bacteroidaceae incertae sedis</taxon>
        <taxon>Candidatus Caccoplasma</taxon>
    </lineage>
</organism>
<dbReference type="InterPro" id="IPR006626">
    <property type="entry name" value="PbH1"/>
</dbReference>
<dbReference type="InterPro" id="IPR011050">
    <property type="entry name" value="Pectin_lyase_fold/virulence"/>
</dbReference>
<evidence type="ECO:0000256" key="5">
    <source>
        <dbReference type="SAM" id="SignalP"/>
    </source>
</evidence>
<dbReference type="GO" id="GO:0005975">
    <property type="term" value="P:carbohydrate metabolic process"/>
    <property type="evidence" value="ECO:0007669"/>
    <property type="project" value="InterPro"/>
</dbReference>
<dbReference type="Proteomes" id="UP000886722">
    <property type="component" value="Unassembled WGS sequence"/>
</dbReference>
<reference evidence="6" key="1">
    <citation type="submission" date="2020-10" db="EMBL/GenBank/DDBJ databases">
        <authorList>
            <person name="Gilroy R."/>
        </authorList>
    </citation>
    <scope>NUCLEOTIDE SEQUENCE</scope>
    <source>
        <strain evidence="6">21143</strain>
    </source>
</reference>
<dbReference type="PROSITE" id="PS00502">
    <property type="entry name" value="POLYGALACTURONASE"/>
    <property type="match status" value="1"/>
</dbReference>
<dbReference type="SMART" id="SM00710">
    <property type="entry name" value="PbH1"/>
    <property type="match status" value="3"/>
</dbReference>
<dbReference type="AlphaFoldDB" id="A0A9D1GFJ6"/>
<protein>
    <submittedName>
        <fullName evidence="6">Glycoside hydrolase family 28 protein</fullName>
    </submittedName>
</protein>
<evidence type="ECO:0000256" key="4">
    <source>
        <dbReference type="RuleBase" id="RU361169"/>
    </source>
</evidence>
<sequence>MKKNLFLLCAFLVPALISAQISSKDAWKQASKLEKSIEKTSFPKRTYNITDFGAKPDMPEAPCHDAINLAIVTCNQAGGGTVIVPKGTFYTGPITLKSNVNFHLEEGAVLKFDTNPELYMPAVLTRWEGVDCYNMRPLIYAYGETNLAITGKGVIDGQGSMETWWPMCGAKKYGWKEGMIGQNCGGRAKLLAWGESGEPIYKRLMTVQDGMRPQLVNLYRCDRVLVEGVTMQNSPFWTLHPLFCTNLIVRGVHFINRGPNGDGCDPESCDGVIIENCVFDTGDDCIAIKSGRNRDGRTWGVPSQNIIVRNCKMYDGHGGVVIGSEISGGYKNLYVENCEMDSPNLDRVIRIKTSNCRGGVIENVFVRNIKVGVCREAVLRINLQYENREICDRNFPPTVRNVLCENITCEGSNLGVYYVGLEGSDNVYNIQVDNCEFNNVKKGSTNPEDGIFIKGGVKDVRFNNLKINGQIVKSPAL</sequence>
<dbReference type="EMBL" id="DVKT01000063">
    <property type="protein sequence ID" value="HIT40080.1"/>
    <property type="molecule type" value="Genomic_DNA"/>
</dbReference>
<feature type="chain" id="PRO_5039609088" evidence="5">
    <location>
        <begin position="20"/>
        <end position="477"/>
    </location>
</feature>
<proteinExistence type="inferred from homology"/>
<reference evidence="6" key="2">
    <citation type="journal article" date="2021" name="PeerJ">
        <title>Extensive microbial diversity within the chicken gut microbiome revealed by metagenomics and culture.</title>
        <authorList>
            <person name="Gilroy R."/>
            <person name="Ravi A."/>
            <person name="Getino M."/>
            <person name="Pursley I."/>
            <person name="Horton D.L."/>
            <person name="Alikhan N.F."/>
            <person name="Baker D."/>
            <person name="Gharbi K."/>
            <person name="Hall N."/>
            <person name="Watson M."/>
            <person name="Adriaenssens E.M."/>
            <person name="Foster-Nyarko E."/>
            <person name="Jarju S."/>
            <person name="Secka A."/>
            <person name="Antonio M."/>
            <person name="Oren A."/>
            <person name="Chaudhuri R.R."/>
            <person name="La Ragione R."/>
            <person name="Hildebrand F."/>
            <person name="Pallen M.J."/>
        </authorList>
    </citation>
    <scope>NUCLEOTIDE SEQUENCE</scope>
    <source>
        <strain evidence="6">21143</strain>
    </source>
</reference>
<dbReference type="SUPFAM" id="SSF51126">
    <property type="entry name" value="Pectin lyase-like"/>
    <property type="match status" value="1"/>
</dbReference>
<dbReference type="PANTHER" id="PTHR31339">
    <property type="entry name" value="PECTIN LYASE-RELATED"/>
    <property type="match status" value="1"/>
</dbReference>
<evidence type="ECO:0000313" key="6">
    <source>
        <dbReference type="EMBL" id="HIT40080.1"/>
    </source>
</evidence>